<feature type="transmembrane region" description="Helical" evidence="6">
    <location>
        <begin position="646"/>
        <end position="667"/>
    </location>
</feature>
<reference evidence="8 9" key="1">
    <citation type="submission" date="2021-08" db="EMBL/GenBank/DDBJ databases">
        <authorList>
            <person name="Ping M."/>
        </authorList>
    </citation>
    <scope>NUCLEOTIDE SEQUENCE [LARGE SCALE GENOMIC DNA]</scope>
    <source>
        <strain evidence="8 9">MG28</strain>
    </source>
</reference>
<feature type="transmembrane region" description="Helical" evidence="6">
    <location>
        <begin position="276"/>
        <end position="295"/>
    </location>
</feature>
<keyword evidence="3" id="KW-1278">Translocase</keyword>
<feature type="transmembrane region" description="Helical" evidence="6">
    <location>
        <begin position="740"/>
        <end position="761"/>
    </location>
</feature>
<dbReference type="RefSeq" id="WP_220648055.1">
    <property type="nucleotide sequence ID" value="NZ_CP080647.1"/>
</dbReference>
<dbReference type="SFLD" id="SFLDF00027">
    <property type="entry name" value="p-type_atpase"/>
    <property type="match status" value="1"/>
</dbReference>
<dbReference type="InterPro" id="IPR036412">
    <property type="entry name" value="HAD-like_sf"/>
</dbReference>
<dbReference type="NCBIfam" id="TIGR01494">
    <property type="entry name" value="ATPase_P-type"/>
    <property type="match status" value="2"/>
</dbReference>
<dbReference type="InterPro" id="IPR059000">
    <property type="entry name" value="ATPase_P-type_domA"/>
</dbReference>
<dbReference type="EMBL" id="CP080647">
    <property type="protein sequence ID" value="QYX79254.1"/>
    <property type="molecule type" value="Genomic_DNA"/>
</dbReference>
<keyword evidence="2 6" id="KW-0812">Transmembrane</keyword>
<evidence type="ECO:0000256" key="4">
    <source>
        <dbReference type="ARBA" id="ARBA00022989"/>
    </source>
</evidence>
<dbReference type="PRINTS" id="PR00119">
    <property type="entry name" value="CATATPASE"/>
</dbReference>
<keyword evidence="5 6" id="KW-0472">Membrane</keyword>
<feature type="transmembrane region" description="Helical" evidence="6">
    <location>
        <begin position="713"/>
        <end position="733"/>
    </location>
</feature>
<dbReference type="InterPro" id="IPR001757">
    <property type="entry name" value="P_typ_ATPase"/>
</dbReference>
<feature type="transmembrane region" description="Helical" evidence="6">
    <location>
        <begin position="615"/>
        <end position="634"/>
    </location>
</feature>
<feature type="domain" description="P-type ATPase A" evidence="7">
    <location>
        <begin position="122"/>
        <end position="216"/>
    </location>
</feature>
<evidence type="ECO:0000259" key="7">
    <source>
        <dbReference type="Pfam" id="PF00122"/>
    </source>
</evidence>
<dbReference type="SUPFAM" id="SSF81660">
    <property type="entry name" value="Metal cation-transporting ATPase, ATP-binding domain N"/>
    <property type="match status" value="1"/>
</dbReference>
<gene>
    <name evidence="8" type="ORF">K1J60_24470</name>
</gene>
<keyword evidence="4 6" id="KW-1133">Transmembrane helix</keyword>
<evidence type="ECO:0000256" key="3">
    <source>
        <dbReference type="ARBA" id="ARBA00022967"/>
    </source>
</evidence>
<feature type="transmembrane region" description="Helical" evidence="6">
    <location>
        <begin position="88"/>
        <end position="105"/>
    </location>
</feature>
<dbReference type="SFLD" id="SFLDS00003">
    <property type="entry name" value="Haloacid_Dehalogenase"/>
    <property type="match status" value="1"/>
</dbReference>
<evidence type="ECO:0000313" key="9">
    <source>
        <dbReference type="Proteomes" id="UP000827138"/>
    </source>
</evidence>
<comment type="subcellular location">
    <subcellularLocation>
        <location evidence="1">Cell membrane</location>
        <topology evidence="1">Multi-pass membrane protein</topology>
    </subcellularLocation>
</comment>
<sequence>MTHIDAGTDLDPVHPTAASAPLDTRRARGLTAAEVAERVARGEVNDVPVRSSRSTVDIVRANVFTRFNAIIGVLWVIMLFVAPIQDSLFGFVILANTGIGIVQEWRAKKTLDSLAVIGEAKPTVRRDGAATPVGTSEIVLGDLIEIGPGDKIVVDGECVETDGLEIDESLLTGEADPVVKQPGDQVMSGSFVVAGGGAFTATKVGREAYAAQLAEEASRFTLVHSELRSGISTILKYVTWMMVPTAIGLIISQLIVKENDFKDSVARTVGGIVPMVPEGLVLLTSVAFAIGVIRLGRKQCLVQELPAIEGLARVDTVCLDKTGTLTEGGMDVTELRPLGGTDESYARRVLGALGTSDPRPNASLQAIIDAYPDGEDWRCTESLPFSSARKYSGAAFNEGDGDSSTWLLGAPDVLLPDDDPALTETERLNEDGLRVLLLARVTRELDDPEVATGAHPAALVVLEQRLRPDASDTLRYFEEQNVRAKVLSGDNAVSVGAVAGKLGLSGDVVDARRLPAERGEMATALDAGTVFGRVTPQQKRDMVGALQSHGHTVAMTGDGVNDVLALKDADIGVAMGSGSEATKAVAQIVLLNNSFATLPSVVAEGRRVIGNITRVATLFLVKTVYSVLLAILVVCWQVEYPFLPRHLTLLSTLTIGVPAFFLALAPNKERARPHFVRRVMRYSIPGGVLAAVATFATYLIARHHYTGEGALEAETSAATLTLFLISMWVLAIIARPYTWWRLGLVAAMGAGFLLVLVVPWLQDFFALRLVGTTMPWTAVAVAAGAGAILEFLWRWVDRRFPA</sequence>
<evidence type="ECO:0000256" key="2">
    <source>
        <dbReference type="ARBA" id="ARBA00022692"/>
    </source>
</evidence>
<dbReference type="Pfam" id="PF00702">
    <property type="entry name" value="Hydrolase"/>
    <property type="match status" value="1"/>
</dbReference>
<evidence type="ECO:0000313" key="8">
    <source>
        <dbReference type="EMBL" id="QYX79254.1"/>
    </source>
</evidence>
<organism evidence="8 9">
    <name type="scientific">Streptomyces akebiae</name>
    <dbReference type="NCBI Taxonomy" id="2865673"/>
    <lineage>
        <taxon>Bacteria</taxon>
        <taxon>Bacillati</taxon>
        <taxon>Actinomycetota</taxon>
        <taxon>Actinomycetes</taxon>
        <taxon>Kitasatosporales</taxon>
        <taxon>Streptomycetaceae</taxon>
        <taxon>Streptomyces</taxon>
    </lineage>
</organism>
<dbReference type="Gene3D" id="2.70.150.10">
    <property type="entry name" value="Calcium-transporting ATPase, cytoplasmic transduction domain A"/>
    <property type="match status" value="1"/>
</dbReference>
<name>A0ABX8XTX3_9ACTN</name>
<dbReference type="PRINTS" id="PR00120">
    <property type="entry name" value="HATPASE"/>
</dbReference>
<dbReference type="PROSITE" id="PS00154">
    <property type="entry name" value="ATPASE_E1_E2"/>
    <property type="match status" value="1"/>
</dbReference>
<dbReference type="InterPro" id="IPR023214">
    <property type="entry name" value="HAD_sf"/>
</dbReference>
<feature type="transmembrane region" description="Helical" evidence="6">
    <location>
        <begin position="237"/>
        <end position="256"/>
    </location>
</feature>
<dbReference type="PANTHER" id="PTHR42861">
    <property type="entry name" value="CALCIUM-TRANSPORTING ATPASE"/>
    <property type="match status" value="1"/>
</dbReference>
<dbReference type="SUPFAM" id="SSF81665">
    <property type="entry name" value="Calcium ATPase, transmembrane domain M"/>
    <property type="match status" value="1"/>
</dbReference>
<dbReference type="InterPro" id="IPR023299">
    <property type="entry name" value="ATPase_P-typ_cyto_dom_N"/>
</dbReference>
<dbReference type="InterPro" id="IPR023298">
    <property type="entry name" value="ATPase_P-typ_TM_dom_sf"/>
</dbReference>
<dbReference type="Gene3D" id="3.40.50.1000">
    <property type="entry name" value="HAD superfamily/HAD-like"/>
    <property type="match status" value="1"/>
</dbReference>
<dbReference type="Gene3D" id="3.40.1110.10">
    <property type="entry name" value="Calcium-transporting ATPase, cytoplasmic domain N"/>
    <property type="match status" value="1"/>
</dbReference>
<evidence type="ECO:0000256" key="5">
    <source>
        <dbReference type="ARBA" id="ARBA00023136"/>
    </source>
</evidence>
<evidence type="ECO:0000256" key="1">
    <source>
        <dbReference type="ARBA" id="ARBA00004651"/>
    </source>
</evidence>
<feature type="transmembrane region" description="Helical" evidence="6">
    <location>
        <begin position="679"/>
        <end position="701"/>
    </location>
</feature>
<dbReference type="SUPFAM" id="SSF56784">
    <property type="entry name" value="HAD-like"/>
    <property type="match status" value="1"/>
</dbReference>
<dbReference type="SFLD" id="SFLDG00002">
    <property type="entry name" value="C1.7:_P-type_atpase_like"/>
    <property type="match status" value="1"/>
</dbReference>
<feature type="transmembrane region" description="Helical" evidence="6">
    <location>
        <begin position="773"/>
        <end position="793"/>
    </location>
</feature>
<dbReference type="SUPFAM" id="SSF81653">
    <property type="entry name" value="Calcium ATPase, transduction domain A"/>
    <property type="match status" value="1"/>
</dbReference>
<dbReference type="InterPro" id="IPR008250">
    <property type="entry name" value="ATPase_P-typ_transduc_dom_A_sf"/>
</dbReference>
<dbReference type="Pfam" id="PF00122">
    <property type="entry name" value="E1-E2_ATPase"/>
    <property type="match status" value="1"/>
</dbReference>
<dbReference type="InterPro" id="IPR018303">
    <property type="entry name" value="ATPase_P-typ_P_site"/>
</dbReference>
<accession>A0ABX8XTX3</accession>
<protein>
    <submittedName>
        <fullName evidence="8">Cation-translocating P-type ATPase</fullName>
    </submittedName>
</protein>
<feature type="transmembrane region" description="Helical" evidence="6">
    <location>
        <begin position="63"/>
        <end position="82"/>
    </location>
</feature>
<evidence type="ECO:0000256" key="6">
    <source>
        <dbReference type="SAM" id="Phobius"/>
    </source>
</evidence>
<dbReference type="Proteomes" id="UP000827138">
    <property type="component" value="Chromosome"/>
</dbReference>
<keyword evidence="9" id="KW-1185">Reference proteome</keyword>
<dbReference type="InterPro" id="IPR044492">
    <property type="entry name" value="P_typ_ATPase_HD_dom"/>
</dbReference>
<dbReference type="Gene3D" id="1.20.1110.10">
    <property type="entry name" value="Calcium-transporting ATPase, transmembrane domain"/>
    <property type="match status" value="1"/>
</dbReference>
<proteinExistence type="predicted"/>